<name>A0A4R0RL64_9APHY</name>
<dbReference type="AlphaFoldDB" id="A0A4R0RL64"/>
<feature type="non-terminal residue" evidence="1">
    <location>
        <position position="61"/>
    </location>
</feature>
<comment type="caution">
    <text evidence="1">The sequence shown here is derived from an EMBL/GenBank/DDBJ whole genome shotgun (WGS) entry which is preliminary data.</text>
</comment>
<dbReference type="Proteomes" id="UP000292702">
    <property type="component" value="Unassembled WGS sequence"/>
</dbReference>
<evidence type="ECO:0000313" key="2">
    <source>
        <dbReference type="Proteomes" id="UP000292702"/>
    </source>
</evidence>
<keyword evidence="2" id="KW-1185">Reference proteome</keyword>
<protein>
    <submittedName>
        <fullName evidence="1">Uncharacterized protein</fullName>
    </submittedName>
</protein>
<gene>
    <name evidence="1" type="ORF">EIP91_001060</name>
</gene>
<sequence>MPQLSLVHIGQLRFAAKLLFNVRHIELIDVWALSVESLKREEQEAVSEDHKRSVADDRSIG</sequence>
<evidence type="ECO:0000313" key="1">
    <source>
        <dbReference type="EMBL" id="TCD66705.1"/>
    </source>
</evidence>
<proteinExistence type="predicted"/>
<dbReference type="EMBL" id="RWJN01000125">
    <property type="protein sequence ID" value="TCD66705.1"/>
    <property type="molecule type" value="Genomic_DNA"/>
</dbReference>
<reference evidence="1 2" key="1">
    <citation type="submission" date="2018-11" db="EMBL/GenBank/DDBJ databases">
        <title>Genome assembly of Steccherinum ochraceum LE-BIN_3174, the white-rot fungus of the Steccherinaceae family (The Residual Polyporoid clade, Polyporales, Basidiomycota).</title>
        <authorList>
            <person name="Fedorova T.V."/>
            <person name="Glazunova O.A."/>
            <person name="Landesman E.O."/>
            <person name="Moiseenko K.V."/>
            <person name="Psurtseva N.V."/>
            <person name="Savinova O.S."/>
            <person name="Shakhova N.V."/>
            <person name="Tyazhelova T.V."/>
            <person name="Vasina D.V."/>
        </authorList>
    </citation>
    <scope>NUCLEOTIDE SEQUENCE [LARGE SCALE GENOMIC DNA]</scope>
    <source>
        <strain evidence="1 2">LE-BIN_3174</strain>
    </source>
</reference>
<organism evidence="1 2">
    <name type="scientific">Steccherinum ochraceum</name>
    <dbReference type="NCBI Taxonomy" id="92696"/>
    <lineage>
        <taxon>Eukaryota</taxon>
        <taxon>Fungi</taxon>
        <taxon>Dikarya</taxon>
        <taxon>Basidiomycota</taxon>
        <taxon>Agaricomycotina</taxon>
        <taxon>Agaricomycetes</taxon>
        <taxon>Polyporales</taxon>
        <taxon>Steccherinaceae</taxon>
        <taxon>Steccherinum</taxon>
    </lineage>
</organism>
<accession>A0A4R0RL64</accession>